<dbReference type="InterPro" id="IPR027417">
    <property type="entry name" value="P-loop_NTPase"/>
</dbReference>
<dbReference type="STRING" id="670482.SAMN04488542_101158"/>
<keyword evidence="2" id="KW-0479">Metal-binding</keyword>
<evidence type="ECO:0000259" key="3">
    <source>
        <dbReference type="PROSITE" id="PS50966"/>
    </source>
</evidence>
<dbReference type="InterPro" id="IPR049730">
    <property type="entry name" value="SNF2/RAD54-like_C"/>
</dbReference>
<gene>
    <name evidence="6" type="ORF">SAMN04488542_101158</name>
</gene>
<dbReference type="InterPro" id="IPR013663">
    <property type="entry name" value="Helicase_SWF/SNF/SWI_bac"/>
</dbReference>
<keyword evidence="7" id="KW-1185">Reference proteome</keyword>
<dbReference type="Pfam" id="PF00271">
    <property type="entry name" value="Helicase_C"/>
    <property type="match status" value="1"/>
</dbReference>
<dbReference type="FunFam" id="3.40.50.300:FF:000533">
    <property type="entry name" value="Helicase, Snf2 family"/>
    <property type="match status" value="1"/>
</dbReference>
<keyword evidence="1" id="KW-0378">Hydrolase</keyword>
<feature type="domain" description="SWIM-type" evidence="3">
    <location>
        <begin position="53"/>
        <end position="92"/>
    </location>
</feature>
<dbReference type="SUPFAM" id="SSF52540">
    <property type="entry name" value="P-loop containing nucleoside triphosphate hydrolases"/>
    <property type="match status" value="2"/>
</dbReference>
<reference evidence="6 7" key="1">
    <citation type="submission" date="2016-10" db="EMBL/GenBank/DDBJ databases">
        <authorList>
            <person name="de Groot N.N."/>
        </authorList>
    </citation>
    <scope>NUCLEOTIDE SEQUENCE [LARGE SCALE GENOMIC DNA]</scope>
    <source>
        <strain evidence="6 7">DSM 28129</strain>
    </source>
</reference>
<accession>A0A1G7ED45</accession>
<dbReference type="Pfam" id="PF00176">
    <property type="entry name" value="SNF2-rel_dom"/>
    <property type="match status" value="1"/>
</dbReference>
<evidence type="ECO:0000256" key="1">
    <source>
        <dbReference type="ARBA" id="ARBA00022801"/>
    </source>
</evidence>
<keyword evidence="2" id="KW-0863">Zinc-finger</keyword>
<dbReference type="GO" id="GO:0008270">
    <property type="term" value="F:zinc ion binding"/>
    <property type="evidence" value="ECO:0007669"/>
    <property type="project" value="UniProtKB-KW"/>
</dbReference>
<dbReference type="InterPro" id="IPR000330">
    <property type="entry name" value="SNF2_N"/>
</dbReference>
<dbReference type="InterPro" id="IPR001650">
    <property type="entry name" value="Helicase_C-like"/>
</dbReference>
<dbReference type="GO" id="GO:0016787">
    <property type="term" value="F:hydrolase activity"/>
    <property type="evidence" value="ECO:0007669"/>
    <property type="project" value="UniProtKB-KW"/>
</dbReference>
<dbReference type="RefSeq" id="WP_091225900.1">
    <property type="nucleotide sequence ID" value="NZ_FNBG01000001.1"/>
</dbReference>
<feature type="domain" description="Helicase ATP-binding" evidence="4">
    <location>
        <begin position="679"/>
        <end position="842"/>
    </location>
</feature>
<keyword evidence="2" id="KW-0862">Zinc</keyword>
<dbReference type="Pfam" id="PF04434">
    <property type="entry name" value="SWIM"/>
    <property type="match status" value="1"/>
</dbReference>
<evidence type="ECO:0000313" key="7">
    <source>
        <dbReference type="Proteomes" id="UP000198972"/>
    </source>
</evidence>
<organism evidence="6 7">
    <name type="scientific">Fontibacillus panacisegetis</name>
    <dbReference type="NCBI Taxonomy" id="670482"/>
    <lineage>
        <taxon>Bacteria</taxon>
        <taxon>Bacillati</taxon>
        <taxon>Bacillota</taxon>
        <taxon>Bacilli</taxon>
        <taxon>Bacillales</taxon>
        <taxon>Paenibacillaceae</taxon>
        <taxon>Fontibacillus</taxon>
    </lineage>
</organism>
<feature type="domain" description="Helicase C-terminal" evidence="5">
    <location>
        <begin position="952"/>
        <end position="1114"/>
    </location>
</feature>
<dbReference type="AlphaFoldDB" id="A0A1G7ED45"/>
<evidence type="ECO:0000313" key="6">
    <source>
        <dbReference type="EMBL" id="SDE61569.1"/>
    </source>
</evidence>
<dbReference type="EMBL" id="FNBG01000001">
    <property type="protein sequence ID" value="SDE61569.1"/>
    <property type="molecule type" value="Genomic_DNA"/>
</dbReference>
<dbReference type="GO" id="GO:0005524">
    <property type="term" value="F:ATP binding"/>
    <property type="evidence" value="ECO:0007669"/>
    <property type="project" value="InterPro"/>
</dbReference>
<dbReference type="Gene3D" id="3.40.50.300">
    <property type="entry name" value="P-loop containing nucleotide triphosphate hydrolases"/>
    <property type="match status" value="1"/>
</dbReference>
<evidence type="ECO:0000259" key="4">
    <source>
        <dbReference type="PROSITE" id="PS51192"/>
    </source>
</evidence>
<evidence type="ECO:0000256" key="2">
    <source>
        <dbReference type="PROSITE-ProRule" id="PRU00325"/>
    </source>
</evidence>
<dbReference type="Gene3D" id="3.40.50.10810">
    <property type="entry name" value="Tandem AAA-ATPase domain"/>
    <property type="match status" value="1"/>
</dbReference>
<protein>
    <submittedName>
        <fullName evidence="6">SWIM zinc finger</fullName>
    </submittedName>
</protein>
<dbReference type="InterPro" id="IPR007527">
    <property type="entry name" value="Znf_SWIM"/>
</dbReference>
<dbReference type="SMART" id="SM00490">
    <property type="entry name" value="HELICc"/>
    <property type="match status" value="1"/>
</dbReference>
<dbReference type="OrthoDB" id="9760715at2"/>
<dbReference type="Proteomes" id="UP000198972">
    <property type="component" value="Unassembled WGS sequence"/>
</dbReference>
<proteinExistence type="predicted"/>
<dbReference type="InterPro" id="IPR038718">
    <property type="entry name" value="SNF2-like_sf"/>
</dbReference>
<sequence>MSTQLTKSYVKMLCGRISYDRGEAYYRSGKVHFTRLNHDSREYEATVTGSDHYHVHVQFDATNDVDAVCDCPAFTSYNKSCKHIAAVLLGIIDRQNGNAAPSGLSVSLLYPENNPASDSSEIHISQRKQSLLEIASSRQNEVSSRDLWLTRDMMSLFGDPRYKQPSKIGSHFDSRTPLEVEFILSTVPYGYKKYLFAVEMKVGTKRVYIVKNIRQFLECVERRQSYAFTNQFSYDPELHCFSGPSDDIIQQLIDISLNEQMYQESFNKTNFLHSRKANDERYLHIPPYAWNRMQPLLSQDPAVRVDIGPNHKILYDFHLSHQPLPIQFSFEESDDGVIQFHVQGLEEITIMDSYGIIIAEHKLILLSESQCHQLYELQKMLDSSQRRHIQVAAEQIEPFMEKVLPGLKKLGNVNISDDIAKRMVQTKLKARLYLDRVKDRLVAGLEFQYGNIVINPLEQSASTRGSELILLRDVEQEGLILGLMDEGGFVQTESGYFLDDEDTEYEFLYHIVPGLEELLDIYATSAVKIRIAKLSVPPKITVDVNERTNWLEIKFDLDGISQNEIRGLIQSLTVKRKYHRLPNGALLPLDSSEFQQIVTFMNEVGQYRMDDTGTGFRIPLTSSLHLLDDHRQGNTIQLSKSLRKLLQNMKNPDNLDFPVPESLLEIMRDYQVYGFQWMKTLAHYRFGGILADDMGLGKTLQSISFLVSVLPEIREQQMPAIIVAPASLVYNWRNELKKFAPDIIAIIADGSKADRVRTIKDQSGVDVIITSYPLLRRDIEQYTNYSFHTLFLDEAQMFKNHTTQTAHAVKAIEAKYSFALTGTPIENSLDELWSIFDVVFPALFGDQKSFNELTREQIAKRISPFLLRRVKTDVLRELPEKIESLQSSELFPEQKKLYAAYLAQLQEETLKHLSEDGFQKHRIRILAGLTRLRQLCCHPALFVENYKGSSAKFEQLLELVEECRSSGKRMLIFSQFTGMLDIIGRELAYRDFSYFYLDGSTPSAERVELCNRFNEGERELFLISLKAGGTGLNLTGADTVILYDLWWNPAVEQQAADRAHRIGQKNSVHVIRLVSEGTVEDKMYELQQKKRDLIDEVLQPGQKSVSSLSEEEIRDILMI</sequence>
<dbReference type="PROSITE" id="PS50966">
    <property type="entry name" value="ZF_SWIM"/>
    <property type="match status" value="1"/>
</dbReference>
<evidence type="ECO:0000259" key="5">
    <source>
        <dbReference type="PROSITE" id="PS51194"/>
    </source>
</evidence>
<dbReference type="PROSITE" id="PS51192">
    <property type="entry name" value="HELICASE_ATP_BIND_1"/>
    <property type="match status" value="1"/>
</dbReference>
<dbReference type="PROSITE" id="PS51194">
    <property type="entry name" value="HELICASE_CTER"/>
    <property type="match status" value="1"/>
</dbReference>
<dbReference type="SMART" id="SM00487">
    <property type="entry name" value="DEXDc"/>
    <property type="match status" value="1"/>
</dbReference>
<dbReference type="Pfam" id="PF08455">
    <property type="entry name" value="SNF2_assoc"/>
    <property type="match status" value="1"/>
</dbReference>
<dbReference type="InterPro" id="IPR014001">
    <property type="entry name" value="Helicase_ATP-bd"/>
</dbReference>
<name>A0A1G7ED45_9BACL</name>
<dbReference type="CDD" id="cd18793">
    <property type="entry name" value="SF2_C_SNF"/>
    <property type="match status" value="1"/>
</dbReference>
<dbReference type="PANTHER" id="PTHR10799">
    <property type="entry name" value="SNF2/RAD54 HELICASE FAMILY"/>
    <property type="match status" value="1"/>
</dbReference>